<evidence type="ECO:0000256" key="5">
    <source>
        <dbReference type="ARBA" id="ARBA00023277"/>
    </source>
</evidence>
<dbReference type="EMBL" id="UHIO01000001">
    <property type="protein sequence ID" value="SUP44694.1"/>
    <property type="molecule type" value="Genomic_DNA"/>
</dbReference>
<evidence type="ECO:0000313" key="7">
    <source>
        <dbReference type="EMBL" id="SUP44694.1"/>
    </source>
</evidence>
<dbReference type="NCBIfam" id="NF008761">
    <property type="entry name" value="PRK11797.1"/>
    <property type="match status" value="1"/>
</dbReference>
<proteinExistence type="inferred from homology"/>
<keyword evidence="4 6" id="KW-0413">Isomerase</keyword>
<evidence type="ECO:0000256" key="1">
    <source>
        <dbReference type="ARBA" id="ARBA00000223"/>
    </source>
</evidence>
<evidence type="ECO:0000256" key="4">
    <source>
        <dbReference type="ARBA" id="ARBA00023235"/>
    </source>
</evidence>
<organism evidence="7 8">
    <name type="scientific">Veillonella criceti</name>
    <dbReference type="NCBI Taxonomy" id="103891"/>
    <lineage>
        <taxon>Bacteria</taxon>
        <taxon>Bacillati</taxon>
        <taxon>Bacillota</taxon>
        <taxon>Negativicutes</taxon>
        <taxon>Veillonellales</taxon>
        <taxon>Veillonellaceae</taxon>
        <taxon>Veillonella</taxon>
    </lineage>
</organism>
<dbReference type="GO" id="GO:0005829">
    <property type="term" value="C:cytosol"/>
    <property type="evidence" value="ECO:0007669"/>
    <property type="project" value="TreeGrafter"/>
</dbReference>
<reference evidence="7 8" key="1">
    <citation type="submission" date="2018-06" db="EMBL/GenBank/DDBJ databases">
        <authorList>
            <consortium name="Pathogen Informatics"/>
            <person name="Doyle S."/>
        </authorList>
    </citation>
    <scope>NUCLEOTIDE SEQUENCE [LARGE SCALE GENOMIC DNA]</scope>
    <source>
        <strain evidence="7 8">NCTC12020</strain>
    </source>
</reference>
<sequence length="137" mass="15348">MQKGGILNSHIAKVLADLGHTDTICIGDCGLPVPTGVLKIDLALAFGTPSFEQVVRLLKEHMQAESIHVAEPIKTENPRNYAVLQELYPEDRYAWRLTSHEEFKEATKHCKCIIRTGETTPYANVILQADCIFNEEK</sequence>
<dbReference type="GO" id="GO:0062193">
    <property type="term" value="F:D-ribose pyranase activity"/>
    <property type="evidence" value="ECO:0007669"/>
    <property type="project" value="UniProtKB-EC"/>
</dbReference>
<evidence type="ECO:0000313" key="8">
    <source>
        <dbReference type="Proteomes" id="UP000255367"/>
    </source>
</evidence>
<protein>
    <recommendedName>
        <fullName evidence="2 6">D-ribose pyranase</fullName>
        <ecNumber evidence="2 6">5.4.99.62</ecNumber>
    </recommendedName>
</protein>
<keyword evidence="5 6" id="KW-0119">Carbohydrate metabolism</keyword>
<feature type="binding site" evidence="6">
    <location>
        <position position="100"/>
    </location>
    <ligand>
        <name>substrate</name>
    </ligand>
</feature>
<dbReference type="PANTHER" id="PTHR37831:SF1">
    <property type="entry name" value="D-RIBOSE PYRANASE"/>
    <property type="match status" value="1"/>
</dbReference>
<comment type="subunit">
    <text evidence="6">Homodecamer.</text>
</comment>
<dbReference type="GO" id="GO:0019303">
    <property type="term" value="P:D-ribose catabolic process"/>
    <property type="evidence" value="ECO:0007669"/>
    <property type="project" value="UniProtKB-UniRule"/>
</dbReference>
<dbReference type="AlphaFoldDB" id="A0A380NP20"/>
<keyword evidence="8" id="KW-1185">Reference proteome</keyword>
<comment type="pathway">
    <text evidence="6">Carbohydrate metabolism; D-ribose degradation; D-ribose 5-phosphate from beta-D-ribopyranose: step 1/2.</text>
</comment>
<name>A0A380NP20_9FIRM</name>
<evidence type="ECO:0000256" key="6">
    <source>
        <dbReference type="HAMAP-Rule" id="MF_01661"/>
    </source>
</evidence>
<dbReference type="InterPro" id="IPR023064">
    <property type="entry name" value="D-ribose_pyranase"/>
</dbReference>
<dbReference type="InterPro" id="IPR007721">
    <property type="entry name" value="RbsD_FucU"/>
</dbReference>
<dbReference type="GO" id="GO:0048029">
    <property type="term" value="F:monosaccharide binding"/>
    <property type="evidence" value="ECO:0007669"/>
    <property type="project" value="InterPro"/>
</dbReference>
<comment type="catalytic activity">
    <reaction evidence="1 6">
        <text>beta-D-ribopyranose = beta-D-ribofuranose</text>
        <dbReference type="Rhea" id="RHEA:25432"/>
        <dbReference type="ChEBI" id="CHEBI:27476"/>
        <dbReference type="ChEBI" id="CHEBI:47002"/>
        <dbReference type="EC" id="5.4.99.62"/>
    </reaction>
</comment>
<dbReference type="SUPFAM" id="SSF102546">
    <property type="entry name" value="RbsD-like"/>
    <property type="match status" value="1"/>
</dbReference>
<dbReference type="EC" id="5.4.99.62" evidence="2 6"/>
<dbReference type="Gene3D" id="3.40.1650.10">
    <property type="entry name" value="RbsD-like domain"/>
    <property type="match status" value="1"/>
</dbReference>
<keyword evidence="3 6" id="KW-0963">Cytoplasm</keyword>
<dbReference type="UniPathway" id="UPA00916">
    <property type="reaction ID" value="UER00888"/>
</dbReference>
<evidence type="ECO:0000256" key="3">
    <source>
        <dbReference type="ARBA" id="ARBA00022490"/>
    </source>
</evidence>
<dbReference type="RefSeq" id="WP_115310868.1">
    <property type="nucleotide sequence ID" value="NZ_UHIO01000001.1"/>
</dbReference>
<dbReference type="Pfam" id="PF05025">
    <property type="entry name" value="RbsD_FucU"/>
    <property type="match status" value="1"/>
</dbReference>
<feature type="active site" description="Proton donor" evidence="6">
    <location>
        <position position="20"/>
    </location>
</feature>
<feature type="binding site" evidence="6">
    <location>
        <position position="28"/>
    </location>
    <ligand>
        <name>substrate</name>
    </ligand>
</feature>
<dbReference type="GO" id="GO:0016872">
    <property type="term" value="F:intramolecular lyase activity"/>
    <property type="evidence" value="ECO:0007669"/>
    <property type="project" value="UniProtKB-UniRule"/>
</dbReference>
<accession>A0A380NP20</accession>
<feature type="binding site" evidence="6">
    <location>
        <begin position="122"/>
        <end position="124"/>
    </location>
    <ligand>
        <name>substrate</name>
    </ligand>
</feature>
<dbReference type="HAMAP" id="MF_01661">
    <property type="entry name" value="D_rib_pyranase"/>
    <property type="match status" value="1"/>
</dbReference>
<dbReference type="InterPro" id="IPR023750">
    <property type="entry name" value="RbsD-like_sf"/>
</dbReference>
<comment type="function">
    <text evidence="6">Catalyzes the interconversion of beta-pyran and beta-furan forms of D-ribose.</text>
</comment>
<comment type="similarity">
    <text evidence="6">Belongs to the RbsD / FucU family. RbsD subfamily.</text>
</comment>
<dbReference type="Proteomes" id="UP000255367">
    <property type="component" value="Unassembled WGS sequence"/>
</dbReference>
<gene>
    <name evidence="6 7" type="primary">rbsD</name>
    <name evidence="7" type="ORF">NCTC12020_01785</name>
</gene>
<dbReference type="PANTHER" id="PTHR37831">
    <property type="entry name" value="D-RIBOSE PYRANASE"/>
    <property type="match status" value="1"/>
</dbReference>
<evidence type="ECO:0000256" key="2">
    <source>
        <dbReference type="ARBA" id="ARBA00012862"/>
    </source>
</evidence>
<dbReference type="OrthoDB" id="9805009at2"/>
<comment type="subcellular location">
    <subcellularLocation>
        <location evidence="6">Cytoplasm</location>
    </subcellularLocation>
</comment>